<evidence type="ECO:0000313" key="3">
    <source>
        <dbReference type="Proteomes" id="UP001589607"/>
    </source>
</evidence>
<dbReference type="Proteomes" id="UP001589607">
    <property type="component" value="Unassembled WGS sequence"/>
</dbReference>
<comment type="caution">
    <text evidence="2">The sequence shown here is derived from an EMBL/GenBank/DDBJ whole genome shotgun (WGS) entry which is preliminary data.</text>
</comment>
<reference evidence="2 3" key="1">
    <citation type="submission" date="2024-09" db="EMBL/GenBank/DDBJ databases">
        <authorList>
            <person name="Sun Q."/>
            <person name="Mori K."/>
        </authorList>
    </citation>
    <scope>NUCLEOTIDE SEQUENCE [LARGE SCALE GENOMIC DNA]</scope>
    <source>
        <strain evidence="2 3">CECT 7955</strain>
    </source>
</reference>
<keyword evidence="3" id="KW-1185">Reference proteome</keyword>
<evidence type="ECO:0000313" key="2">
    <source>
        <dbReference type="EMBL" id="MFB9098635.1"/>
    </source>
</evidence>
<protein>
    <submittedName>
        <fullName evidence="2">Murein L,D-transpeptidase catalytic domain family protein</fullName>
    </submittedName>
</protein>
<keyword evidence="1" id="KW-0732">Signal</keyword>
<evidence type="ECO:0000256" key="1">
    <source>
        <dbReference type="SAM" id="SignalP"/>
    </source>
</evidence>
<dbReference type="PANTHER" id="PTHR38477">
    <property type="entry name" value="HYPOTHETICAL EXPORTED PROTEIN"/>
    <property type="match status" value="1"/>
</dbReference>
<accession>A0ABV5GUY4</accession>
<organism evidence="2 3">
    <name type="scientific">Flavobacterium jumunjinense</name>
    <dbReference type="NCBI Taxonomy" id="998845"/>
    <lineage>
        <taxon>Bacteria</taxon>
        <taxon>Pseudomonadati</taxon>
        <taxon>Bacteroidota</taxon>
        <taxon>Flavobacteriia</taxon>
        <taxon>Flavobacteriales</taxon>
        <taxon>Flavobacteriaceae</taxon>
        <taxon>Flavobacterium</taxon>
    </lineage>
</organism>
<dbReference type="RefSeq" id="WP_236458696.1">
    <property type="nucleotide sequence ID" value="NZ_CBCSGE010000001.1"/>
</dbReference>
<feature type="chain" id="PRO_5046790428" evidence="1">
    <location>
        <begin position="21"/>
        <end position="245"/>
    </location>
</feature>
<feature type="signal peptide" evidence="1">
    <location>
        <begin position="1"/>
        <end position="20"/>
    </location>
</feature>
<name>A0ABV5GUY4_9FLAO</name>
<gene>
    <name evidence="2" type="ORF">ACFFVF_19185</name>
</gene>
<dbReference type="EMBL" id="JBHMEY010000094">
    <property type="protein sequence ID" value="MFB9098635.1"/>
    <property type="molecule type" value="Genomic_DNA"/>
</dbReference>
<proteinExistence type="predicted"/>
<dbReference type="PANTHER" id="PTHR38477:SF1">
    <property type="entry name" value="MUREIN L,D-TRANSPEPTIDASE CATALYTIC DOMAIN FAMILY PROTEIN"/>
    <property type="match status" value="1"/>
</dbReference>
<dbReference type="Pfam" id="PF13645">
    <property type="entry name" value="YkuD_2"/>
    <property type="match status" value="1"/>
</dbReference>
<dbReference type="InterPro" id="IPR032676">
    <property type="entry name" value="YkuD_2"/>
</dbReference>
<sequence>MNYRLLTLFALSFLFLNFTAVSHSTGVEGDKKGTDPKLLAAKLKLSLEVKCKSFYEDIESNKYSLPNFESFLKAFEGYNSLKEQGVIEKEYLTIVDFSLSANEERMWVIDMTTKEVVLRSLVAHGRNSGDVFANDFSNRSESYQSSLGFYATGETYIGKHGLSLRLDGLEYGINDKARDRAVVIHGAEYVSEDFIKSNGRLGRSLGCPAVPNEISAELIELIKDKSCLFIYHPSRSYIRKSKLAS</sequence>